<dbReference type="Proteomes" id="UP000529783">
    <property type="component" value="Unassembled WGS sequence"/>
</dbReference>
<name>A0A7Y9JKH9_9ACTN</name>
<dbReference type="AlphaFoldDB" id="A0A7Y9JKH9"/>
<evidence type="ECO:0000313" key="2">
    <source>
        <dbReference type="Proteomes" id="UP000529783"/>
    </source>
</evidence>
<accession>A0A7Y9JKH9</accession>
<protein>
    <submittedName>
        <fullName evidence="1">Uncharacterized protein</fullName>
    </submittedName>
</protein>
<comment type="caution">
    <text evidence="1">The sequence shown here is derived from an EMBL/GenBank/DDBJ whole genome shotgun (WGS) entry which is preliminary data.</text>
</comment>
<dbReference type="EMBL" id="JACCBA010000001">
    <property type="protein sequence ID" value="NYD51861.1"/>
    <property type="molecule type" value="Genomic_DNA"/>
</dbReference>
<dbReference type="RefSeq" id="WP_179848164.1">
    <property type="nucleotide sequence ID" value="NZ_JACCBA010000001.1"/>
</dbReference>
<organism evidence="1 2">
    <name type="scientific">Actinomadura luteofluorescens</name>
    <dbReference type="NCBI Taxonomy" id="46163"/>
    <lineage>
        <taxon>Bacteria</taxon>
        <taxon>Bacillati</taxon>
        <taxon>Actinomycetota</taxon>
        <taxon>Actinomycetes</taxon>
        <taxon>Streptosporangiales</taxon>
        <taxon>Thermomonosporaceae</taxon>
        <taxon>Actinomadura</taxon>
    </lineage>
</organism>
<gene>
    <name evidence="1" type="ORF">BJY14_007844</name>
</gene>
<evidence type="ECO:0000313" key="1">
    <source>
        <dbReference type="EMBL" id="NYD51861.1"/>
    </source>
</evidence>
<keyword evidence="2" id="KW-1185">Reference proteome</keyword>
<sequence length="81" mass="8783">MDDHHADYGDDVPAWLAGMKQIEHLAPAGADTWLTIVETLSDTAVPLPRTVFNGPNDIRYVPTPDRTGLTLAPGREADPAF</sequence>
<reference evidence="1 2" key="1">
    <citation type="submission" date="2020-07" db="EMBL/GenBank/DDBJ databases">
        <title>Sequencing the genomes of 1000 actinobacteria strains.</title>
        <authorList>
            <person name="Klenk H.-P."/>
        </authorList>
    </citation>
    <scope>NUCLEOTIDE SEQUENCE [LARGE SCALE GENOMIC DNA]</scope>
    <source>
        <strain evidence="1 2">DSM 40398</strain>
    </source>
</reference>
<proteinExistence type="predicted"/>